<keyword evidence="1" id="KW-0456">Lyase</keyword>
<dbReference type="InterPro" id="IPR020568">
    <property type="entry name" value="Ribosomal_Su5_D2-typ_SF"/>
</dbReference>
<protein>
    <recommendedName>
        <fullName evidence="6">5,6,7,8-tetrahydromethanopterin hydro-lyase</fullName>
        <ecNumber evidence="5">4.2.1.147</ecNumber>
    </recommendedName>
</protein>
<evidence type="ECO:0000256" key="3">
    <source>
        <dbReference type="ARBA" id="ARBA00056998"/>
    </source>
</evidence>
<comment type="similarity">
    <text evidence="4">Belongs to the formaldehyde-activating enzyme family.</text>
</comment>
<dbReference type="EMBL" id="RXIF01000006">
    <property type="protein sequence ID" value="RZN64466.1"/>
    <property type="molecule type" value="Genomic_DNA"/>
</dbReference>
<evidence type="ECO:0000256" key="5">
    <source>
        <dbReference type="ARBA" id="ARBA00067042"/>
    </source>
</evidence>
<comment type="function">
    <text evidence="3">Catalyzes the condensation of formaldehyde with tetrahydromethanopterin (H(4)MPT) to 5,10-methylenetetrahydromethanopterin.</text>
</comment>
<evidence type="ECO:0000313" key="8">
    <source>
        <dbReference type="EMBL" id="RZN64466.1"/>
    </source>
</evidence>
<dbReference type="InterPro" id="IPR037075">
    <property type="entry name" value="HCHO-activating_enzyme_sf"/>
</dbReference>
<reference evidence="8 9" key="1">
    <citation type="journal article" date="2019" name="Nat. Microbiol.">
        <title>Wide diversity of methane and short-chain alkane metabolisms in uncultured archaea.</title>
        <authorList>
            <person name="Borrel G."/>
            <person name="Adam P.S."/>
            <person name="McKay L.J."/>
            <person name="Chen L.X."/>
            <person name="Sierra-Garcia I.N."/>
            <person name="Sieber C.M."/>
            <person name="Letourneur Q."/>
            <person name="Ghozlane A."/>
            <person name="Andersen G.L."/>
            <person name="Li W.J."/>
            <person name="Hallam S.J."/>
            <person name="Muyzer G."/>
            <person name="de Oliveira V.M."/>
            <person name="Inskeep W.P."/>
            <person name="Banfield J.F."/>
            <person name="Gribaldo S."/>
        </authorList>
    </citation>
    <scope>NUCLEOTIDE SEQUENCE [LARGE SCALE GENOMIC DNA]</scope>
    <source>
        <strain evidence="8">NM1a</strain>
    </source>
</reference>
<dbReference type="Gene3D" id="3.30.230.60">
    <property type="entry name" value="Formaldehyde-activating enzyme"/>
    <property type="match status" value="1"/>
</dbReference>
<evidence type="ECO:0000313" key="9">
    <source>
        <dbReference type="Proteomes" id="UP000317158"/>
    </source>
</evidence>
<dbReference type="FunFam" id="3.30.230.60:FF:000001">
    <property type="entry name" value="5,6,7,8-tetrahydromethanopterin hydro-lyase"/>
    <property type="match status" value="1"/>
</dbReference>
<feature type="domain" description="Formaldehyde-activating enzyme" evidence="7">
    <location>
        <begin position="11"/>
        <end position="168"/>
    </location>
</feature>
<evidence type="ECO:0000259" key="7">
    <source>
        <dbReference type="Pfam" id="PF08714"/>
    </source>
</evidence>
<dbReference type="GO" id="GO:0016840">
    <property type="term" value="F:carbon-nitrogen lyase activity"/>
    <property type="evidence" value="ECO:0007669"/>
    <property type="project" value="InterPro"/>
</dbReference>
<comment type="caution">
    <text evidence="8">The sequence shown here is derived from an EMBL/GenBank/DDBJ whole genome shotgun (WGS) entry which is preliminary data.</text>
</comment>
<dbReference type="Pfam" id="PF08714">
    <property type="entry name" value="Fae"/>
    <property type="match status" value="1"/>
</dbReference>
<proteinExistence type="inferred from homology"/>
<dbReference type="GO" id="GO:0016051">
    <property type="term" value="P:carbohydrate biosynthetic process"/>
    <property type="evidence" value="ECO:0007669"/>
    <property type="project" value="InterPro"/>
</dbReference>
<dbReference type="EC" id="4.2.1.147" evidence="5"/>
<dbReference type="Proteomes" id="UP000317158">
    <property type="component" value="Unassembled WGS sequence"/>
</dbReference>
<dbReference type="NCBIfam" id="TIGR03126">
    <property type="entry name" value="one_C_fae"/>
    <property type="match status" value="1"/>
</dbReference>
<evidence type="ECO:0000256" key="1">
    <source>
        <dbReference type="ARBA" id="ARBA00023239"/>
    </source>
</evidence>
<dbReference type="InterPro" id="IPR014826">
    <property type="entry name" value="HCHO-activating_enzyme"/>
</dbReference>
<comment type="catalytic activity">
    <reaction evidence="2">
        <text>5,6,7,8-tetrahydromethanopterin + formaldehyde = 5,10-methylenetetrahydromethanopterin + H2O</text>
        <dbReference type="Rhea" id="RHEA:24678"/>
        <dbReference type="ChEBI" id="CHEBI:15377"/>
        <dbReference type="ChEBI" id="CHEBI:16842"/>
        <dbReference type="ChEBI" id="CHEBI:57818"/>
        <dbReference type="ChEBI" id="CHEBI:58103"/>
        <dbReference type="EC" id="4.2.1.147"/>
    </reaction>
</comment>
<evidence type="ECO:0000256" key="4">
    <source>
        <dbReference type="ARBA" id="ARBA00061519"/>
    </source>
</evidence>
<evidence type="ECO:0000256" key="2">
    <source>
        <dbReference type="ARBA" id="ARBA00052457"/>
    </source>
</evidence>
<dbReference type="SUPFAM" id="SSF54211">
    <property type="entry name" value="Ribosomal protein S5 domain 2-like"/>
    <property type="match status" value="1"/>
</dbReference>
<accession>A0A520KRQ1</accession>
<dbReference type="AlphaFoldDB" id="A0A520KRQ1"/>
<name>A0A520KRQ1_METT2</name>
<evidence type="ECO:0000256" key="6">
    <source>
        <dbReference type="ARBA" id="ARBA00072885"/>
    </source>
</evidence>
<sequence length="169" mass="18353">MCDTTVEKSFIGEALVGEGDEVAHIDLVIGYKGGPVDYAFSSSLAMPRMGHTPLLAVLEPNLMPKPATLIVNKVTIKGEKQASLIFGPAQAAIAKAVADCVEEGIIPKEDVDDLLIIVSVFIHWNAEDKKKVYDYNYKATKLAIERAISNKPSIDEVLSKKDMAKHPFA</sequence>
<gene>
    <name evidence="8" type="primary">fae</name>
    <name evidence="8" type="ORF">EF806_03735</name>
</gene>
<organism evidence="8 9">
    <name type="scientific">Methanoliparum thermophilum</name>
    <dbReference type="NCBI Taxonomy" id="2491083"/>
    <lineage>
        <taxon>Archaea</taxon>
        <taxon>Methanobacteriati</taxon>
        <taxon>Methanobacteriota</taxon>
        <taxon>Candidatus Methanoliparia</taxon>
        <taxon>Candidatus Methanoliparales</taxon>
        <taxon>Candidatus Methanoliparaceae</taxon>
        <taxon>Candidatus Methanoliparum</taxon>
    </lineage>
</organism>